<feature type="compositionally biased region" description="Low complexity" evidence="2">
    <location>
        <begin position="181"/>
        <end position="196"/>
    </location>
</feature>
<feature type="compositionally biased region" description="Low complexity" evidence="2">
    <location>
        <begin position="359"/>
        <end position="375"/>
    </location>
</feature>
<keyword evidence="1" id="KW-0067">ATP-binding</keyword>
<dbReference type="SUPFAM" id="SSF56104">
    <property type="entry name" value="SAICAR synthase-like"/>
    <property type="match status" value="1"/>
</dbReference>
<dbReference type="InterPro" id="IPR002498">
    <property type="entry name" value="PInositol-4-P-4/5-kinase_core"/>
</dbReference>
<keyword evidence="1" id="KW-0418">Kinase</keyword>
<dbReference type="EMBL" id="CACRXK020004721">
    <property type="protein sequence ID" value="CAB4003768.1"/>
    <property type="molecule type" value="Genomic_DNA"/>
</dbReference>
<dbReference type="InterPro" id="IPR023610">
    <property type="entry name" value="PInositol-4/5-P-5/4-kinase"/>
</dbReference>
<feature type="compositionally biased region" description="Basic and acidic residues" evidence="2">
    <location>
        <begin position="198"/>
        <end position="212"/>
    </location>
</feature>
<sequence length="611" mass="66745">MCHEALREVTNPGASGSLFYCSMDDQFIIKTVQHKEAEFLQKLLPGYYLNLNQNKRTLLPKFFGLYCYQCGGKNIRLVLMNNLLPSGYKIHFKYDLKGSTYKRKASKAERAKSSPTLKDLDFMNDYPDGISLDSDTYTALTKTIQRDCRVLESFKIMDYSLLLAIHNVDEAAREKREARGEASSTGGTKTTEAAATNNDDRKASERSTDEQAKGVGSAGVARNPSARNRDDFAAYWEAIPQHRDDTPFPCTKAQIARSPSKKRASFNTGRGKERARTSSEADKHVNRVGDTSKSLASKVAFSPSLDAGLANVVPGDVSFMGQETKSLDVMTEKSLPASNAEPIPPHDVSTDTFEESTVTHETSTITHEGSTTTHEVSTLTHEESTLNEQSTTYEHSITSQELNGSEVRQTDETVDVSQSTPKQTSSMDVESVNKDSVQIVSQEQGTVVFTVEDDHTDGPHPNSSDDVPNISDDIPSTSDVVPKISDDKPSTSGLVLKTSDFKPSTSDDVPNTSDNISNTSDDVMTTSDVPNISDRLPSTSDDVPEIVITAAHSDDALVDSNDCGSTSSEQEISVSENNEVVEENSNVENSEIDYKRQSSTDSEPSVVDSKI</sequence>
<name>A0A7D9EAS1_PARCT</name>
<organism evidence="3 4">
    <name type="scientific">Paramuricea clavata</name>
    <name type="common">Red gorgonian</name>
    <name type="synonym">Violescent sea-whip</name>
    <dbReference type="NCBI Taxonomy" id="317549"/>
    <lineage>
        <taxon>Eukaryota</taxon>
        <taxon>Metazoa</taxon>
        <taxon>Cnidaria</taxon>
        <taxon>Anthozoa</taxon>
        <taxon>Octocorallia</taxon>
        <taxon>Malacalcyonacea</taxon>
        <taxon>Plexauridae</taxon>
        <taxon>Paramuricea</taxon>
    </lineage>
</organism>
<dbReference type="GO" id="GO:0005524">
    <property type="term" value="F:ATP binding"/>
    <property type="evidence" value="ECO:0007669"/>
    <property type="project" value="UniProtKB-UniRule"/>
</dbReference>
<dbReference type="Proteomes" id="UP001152795">
    <property type="component" value="Unassembled WGS sequence"/>
</dbReference>
<feature type="compositionally biased region" description="Polar residues" evidence="2">
    <location>
        <begin position="501"/>
        <end position="541"/>
    </location>
</feature>
<dbReference type="Gene3D" id="3.30.800.10">
    <property type="entry name" value="Phosphatidylinositol Phosphate Kinase II Beta"/>
    <property type="match status" value="1"/>
</dbReference>
<reference evidence="3" key="1">
    <citation type="submission" date="2020-04" db="EMBL/GenBank/DDBJ databases">
        <authorList>
            <person name="Alioto T."/>
            <person name="Alioto T."/>
            <person name="Gomez Garrido J."/>
        </authorList>
    </citation>
    <scope>NUCLEOTIDE SEQUENCE</scope>
    <source>
        <strain evidence="3">A484AB</strain>
    </source>
</reference>
<dbReference type="Gene3D" id="3.30.810.10">
    <property type="entry name" value="2-Layer Sandwich"/>
    <property type="match status" value="1"/>
</dbReference>
<keyword evidence="1" id="KW-0547">Nucleotide-binding</keyword>
<dbReference type="InterPro" id="IPR027483">
    <property type="entry name" value="PInositol-4-P-4/5-kinase_C_sf"/>
</dbReference>
<protein>
    <submittedName>
        <fullName evidence="3">Phosphatidylinositol 4-phosphate 5-kinase type-1 alpha-like isoform X3</fullName>
    </submittedName>
</protein>
<feature type="compositionally biased region" description="Low complexity" evidence="2">
    <location>
        <begin position="567"/>
        <end position="589"/>
    </location>
</feature>
<dbReference type="Pfam" id="PF01504">
    <property type="entry name" value="PIP5K"/>
    <property type="match status" value="1"/>
</dbReference>
<dbReference type="GO" id="GO:0005886">
    <property type="term" value="C:plasma membrane"/>
    <property type="evidence" value="ECO:0007669"/>
    <property type="project" value="TreeGrafter"/>
</dbReference>
<feature type="compositionally biased region" description="Basic and acidic residues" evidence="2">
    <location>
        <begin position="270"/>
        <end position="287"/>
    </location>
</feature>
<feature type="region of interest" description="Disordered" evidence="2">
    <location>
        <begin position="175"/>
        <end position="226"/>
    </location>
</feature>
<dbReference type="GO" id="GO:0016308">
    <property type="term" value="F:1-phosphatidylinositol-4-phosphate 5-kinase activity"/>
    <property type="evidence" value="ECO:0007669"/>
    <property type="project" value="TreeGrafter"/>
</dbReference>
<feature type="compositionally biased region" description="Polar residues" evidence="2">
    <location>
        <begin position="386"/>
        <end position="407"/>
    </location>
</feature>
<dbReference type="GO" id="GO:0046854">
    <property type="term" value="P:phosphatidylinositol phosphate biosynthetic process"/>
    <property type="evidence" value="ECO:0007669"/>
    <property type="project" value="TreeGrafter"/>
</dbReference>
<feature type="region of interest" description="Disordered" evidence="2">
    <location>
        <begin position="335"/>
        <end position="433"/>
    </location>
</feature>
<keyword evidence="1" id="KW-0808">Transferase</keyword>
<comment type="caution">
    <text evidence="3">The sequence shown here is derived from an EMBL/GenBank/DDBJ whole genome shotgun (WGS) entry which is preliminary data.</text>
</comment>
<dbReference type="PANTHER" id="PTHR23086:SF101">
    <property type="entry name" value="LP03320P-RELATED"/>
    <property type="match status" value="1"/>
</dbReference>
<gene>
    <name evidence="3" type="ORF">PACLA_8A088231</name>
</gene>
<feature type="compositionally biased region" description="Polar residues" evidence="2">
    <location>
        <begin position="415"/>
        <end position="433"/>
    </location>
</feature>
<feature type="region of interest" description="Disordered" evidence="2">
    <location>
        <begin position="243"/>
        <end position="289"/>
    </location>
</feature>
<evidence type="ECO:0000313" key="4">
    <source>
        <dbReference type="Proteomes" id="UP001152795"/>
    </source>
</evidence>
<dbReference type="AlphaFoldDB" id="A0A7D9EAS1"/>
<dbReference type="PROSITE" id="PS51455">
    <property type="entry name" value="PIPK"/>
    <property type="match status" value="1"/>
</dbReference>
<dbReference type="OrthoDB" id="70770at2759"/>
<proteinExistence type="predicted"/>
<dbReference type="PANTHER" id="PTHR23086">
    <property type="entry name" value="PHOSPHATIDYLINOSITOL-4-PHOSPHATE 5-KINASE"/>
    <property type="match status" value="1"/>
</dbReference>
<evidence type="ECO:0000256" key="2">
    <source>
        <dbReference type="SAM" id="MobiDB-lite"/>
    </source>
</evidence>
<evidence type="ECO:0000256" key="1">
    <source>
        <dbReference type="PROSITE-ProRule" id="PRU00781"/>
    </source>
</evidence>
<dbReference type="InterPro" id="IPR027484">
    <property type="entry name" value="PInositol-4-P-5-kinase_N"/>
</dbReference>
<keyword evidence="4" id="KW-1185">Reference proteome</keyword>
<accession>A0A7D9EAS1</accession>
<feature type="region of interest" description="Disordered" evidence="2">
    <location>
        <begin position="452"/>
        <end position="611"/>
    </location>
</feature>
<dbReference type="SMART" id="SM00330">
    <property type="entry name" value="PIPKc"/>
    <property type="match status" value="1"/>
</dbReference>
<evidence type="ECO:0000313" key="3">
    <source>
        <dbReference type="EMBL" id="CAB4003768.1"/>
    </source>
</evidence>